<keyword evidence="1" id="KW-0479">Metal-binding</keyword>
<dbReference type="SMART" id="SM00317">
    <property type="entry name" value="SET"/>
    <property type="match status" value="1"/>
</dbReference>
<dbReference type="InterPro" id="IPR050869">
    <property type="entry name" value="H3K4_H4K5_MeTrfase"/>
</dbReference>
<sequence>MEKCCSYCQITSKKLSCCSNCRKRLYCSPECQVQATFLFFEILDWKPNHKLWCGNAGEKDYDYCVRETKNGKGFGVFALRNFEVNEKILINRVFNLHSMPDTTAASLKLLIPTSNDIKKYYVSFVDSQTEDHKKGICFDISRVKHSCLANSLPCIINQNYGALVASRKIDKGEEITISYVKGKVLKRIDESTLEERRKLLFSNYGFQCECNGCVENSEEWALLEELESINKTLREDAFMKNPMELIELLKKSLDLLKILNQSNFFLSKTFSLIFLWDCCLKKKMNNQSLTFLKSSIELMEGFYGFQSEMVIKLKELENIPEGTGVAEIINKFKSFM</sequence>
<feature type="domain" description="SET" evidence="5">
    <location>
        <begin position="61"/>
        <end position="180"/>
    </location>
</feature>
<comment type="caution">
    <text evidence="7">The sequence shown here is derived from an EMBL/GenBank/DDBJ whole genome shotgun (WGS) entry which is preliminary data.</text>
</comment>
<dbReference type="PROSITE" id="PS50865">
    <property type="entry name" value="ZF_MYND_2"/>
    <property type="match status" value="1"/>
</dbReference>
<organism evidence="7 8">
    <name type="scientific">Clydaea vesicula</name>
    <dbReference type="NCBI Taxonomy" id="447962"/>
    <lineage>
        <taxon>Eukaryota</taxon>
        <taxon>Fungi</taxon>
        <taxon>Fungi incertae sedis</taxon>
        <taxon>Chytridiomycota</taxon>
        <taxon>Chytridiomycota incertae sedis</taxon>
        <taxon>Chytridiomycetes</taxon>
        <taxon>Lobulomycetales</taxon>
        <taxon>Lobulomycetaceae</taxon>
        <taxon>Clydaea</taxon>
    </lineage>
</organism>
<protein>
    <submittedName>
        <fullName evidence="7">SET and MYND domain-containing protein 3</fullName>
    </submittedName>
</protein>
<dbReference type="AlphaFoldDB" id="A0AAD5XTL4"/>
<reference evidence="7" key="1">
    <citation type="submission" date="2020-05" db="EMBL/GenBank/DDBJ databases">
        <title>Phylogenomic resolution of chytrid fungi.</title>
        <authorList>
            <person name="Stajich J.E."/>
            <person name="Amses K."/>
            <person name="Simmons R."/>
            <person name="Seto K."/>
            <person name="Myers J."/>
            <person name="Bonds A."/>
            <person name="Quandt C.A."/>
            <person name="Barry K."/>
            <person name="Liu P."/>
            <person name="Grigoriev I."/>
            <person name="Longcore J.E."/>
            <person name="James T.Y."/>
        </authorList>
    </citation>
    <scope>NUCLEOTIDE SEQUENCE</scope>
    <source>
        <strain evidence="7">JEL0476</strain>
    </source>
</reference>
<evidence type="ECO:0000313" key="8">
    <source>
        <dbReference type="Proteomes" id="UP001211065"/>
    </source>
</evidence>
<evidence type="ECO:0000313" key="7">
    <source>
        <dbReference type="EMBL" id="KAJ3212846.1"/>
    </source>
</evidence>
<keyword evidence="2 4" id="KW-0863">Zinc-finger</keyword>
<gene>
    <name evidence="7" type="primary">SMYD3_2</name>
    <name evidence="7" type="ORF">HK099_007656</name>
</gene>
<dbReference type="PANTHER" id="PTHR12197:SF292">
    <property type="entry name" value="SET DOMAIN-CONTAINING PROTEIN"/>
    <property type="match status" value="1"/>
</dbReference>
<dbReference type="GO" id="GO:0008270">
    <property type="term" value="F:zinc ion binding"/>
    <property type="evidence" value="ECO:0007669"/>
    <property type="project" value="UniProtKB-KW"/>
</dbReference>
<dbReference type="InterPro" id="IPR011990">
    <property type="entry name" value="TPR-like_helical_dom_sf"/>
</dbReference>
<proteinExistence type="predicted"/>
<dbReference type="PROSITE" id="PS50280">
    <property type="entry name" value="SET"/>
    <property type="match status" value="1"/>
</dbReference>
<accession>A0AAD5XTL4</accession>
<dbReference type="Proteomes" id="UP001211065">
    <property type="component" value="Unassembled WGS sequence"/>
</dbReference>
<dbReference type="InterPro" id="IPR046341">
    <property type="entry name" value="SET_dom_sf"/>
</dbReference>
<dbReference type="PANTHER" id="PTHR12197">
    <property type="entry name" value="HISTONE-LYSINE N-METHYLTRANSFERASE SMYD"/>
    <property type="match status" value="1"/>
</dbReference>
<evidence type="ECO:0000259" key="6">
    <source>
        <dbReference type="PROSITE" id="PS50865"/>
    </source>
</evidence>
<dbReference type="InterPro" id="IPR001214">
    <property type="entry name" value="SET_dom"/>
</dbReference>
<name>A0AAD5XTL4_9FUNG</name>
<evidence type="ECO:0000259" key="5">
    <source>
        <dbReference type="PROSITE" id="PS50280"/>
    </source>
</evidence>
<dbReference type="SUPFAM" id="SSF82199">
    <property type="entry name" value="SET domain"/>
    <property type="match status" value="1"/>
</dbReference>
<evidence type="ECO:0000256" key="4">
    <source>
        <dbReference type="PROSITE-ProRule" id="PRU00134"/>
    </source>
</evidence>
<evidence type="ECO:0000256" key="1">
    <source>
        <dbReference type="ARBA" id="ARBA00022723"/>
    </source>
</evidence>
<dbReference type="Pfam" id="PF00856">
    <property type="entry name" value="SET"/>
    <property type="match status" value="1"/>
</dbReference>
<keyword evidence="3" id="KW-0862">Zinc</keyword>
<evidence type="ECO:0000256" key="3">
    <source>
        <dbReference type="ARBA" id="ARBA00022833"/>
    </source>
</evidence>
<dbReference type="EMBL" id="JADGJW010000760">
    <property type="protein sequence ID" value="KAJ3212846.1"/>
    <property type="molecule type" value="Genomic_DNA"/>
</dbReference>
<feature type="domain" description="MYND-type" evidence="6">
    <location>
        <begin position="5"/>
        <end position="53"/>
    </location>
</feature>
<dbReference type="InterPro" id="IPR002893">
    <property type="entry name" value="Znf_MYND"/>
</dbReference>
<keyword evidence="8" id="KW-1185">Reference proteome</keyword>
<dbReference type="Gene3D" id="2.170.270.10">
    <property type="entry name" value="SET domain"/>
    <property type="match status" value="1"/>
</dbReference>
<dbReference type="Gene3D" id="1.25.40.10">
    <property type="entry name" value="Tetratricopeptide repeat domain"/>
    <property type="match status" value="1"/>
</dbReference>
<dbReference type="CDD" id="cd20071">
    <property type="entry name" value="SET_SMYD"/>
    <property type="match status" value="1"/>
</dbReference>
<evidence type="ECO:0000256" key="2">
    <source>
        <dbReference type="ARBA" id="ARBA00022771"/>
    </source>
</evidence>